<comment type="caution">
    <text evidence="2">The sequence shown here is derived from an EMBL/GenBank/DDBJ whole genome shotgun (WGS) entry which is preliminary data.</text>
</comment>
<dbReference type="InterPro" id="IPR011047">
    <property type="entry name" value="Quinoprotein_ADH-like_sf"/>
</dbReference>
<feature type="signal peptide" evidence="1">
    <location>
        <begin position="1"/>
        <end position="27"/>
    </location>
</feature>
<name>A0A532UXT4_UNCL8</name>
<evidence type="ECO:0000313" key="3">
    <source>
        <dbReference type="Proteomes" id="UP000319619"/>
    </source>
</evidence>
<evidence type="ECO:0008006" key="4">
    <source>
        <dbReference type="Google" id="ProtNLM"/>
    </source>
</evidence>
<dbReference type="PANTHER" id="PTHR42754">
    <property type="entry name" value="ENDOGLUCANASE"/>
    <property type="match status" value="1"/>
</dbReference>
<dbReference type="Proteomes" id="UP000319619">
    <property type="component" value="Unassembled WGS sequence"/>
</dbReference>
<proteinExistence type="predicted"/>
<dbReference type="SUPFAM" id="SSF50998">
    <property type="entry name" value="Quinoprotein alcohol dehydrogenase-like"/>
    <property type="match status" value="1"/>
</dbReference>
<dbReference type="PANTHER" id="PTHR42754:SF1">
    <property type="entry name" value="LIPOPROTEIN"/>
    <property type="match status" value="1"/>
</dbReference>
<keyword evidence="1" id="KW-0732">Signal</keyword>
<reference evidence="2 3" key="1">
    <citation type="submission" date="2017-06" db="EMBL/GenBank/DDBJ databases">
        <title>Novel microbial phyla capable of carbon fixation and sulfur reduction in deep-sea sediments.</title>
        <authorList>
            <person name="Huang J."/>
            <person name="Baker B."/>
            <person name="Wang Y."/>
        </authorList>
    </citation>
    <scope>NUCLEOTIDE SEQUENCE [LARGE SCALE GENOMIC DNA]</scope>
    <source>
        <strain evidence="2">B3_LCP</strain>
    </source>
</reference>
<evidence type="ECO:0000313" key="2">
    <source>
        <dbReference type="EMBL" id="TKJ39758.1"/>
    </source>
</evidence>
<sequence length="403" mass="44127">MKTKFNKIQLITTAVVALHLIAGFAWSQDEVDIWSIWGTGFEGCYSFEKTSCGGYILGGRTDSSGEGQEDVFIVKVNSEGEIGWQRTFGGSGSDFCESVSQTFDGGFIAAGWSNSFGSDGYDMYLLKTDSEGSLEWQKTFGDKFGDYCYSVQQTTDGGYILGGATNGSNTEPAYMYLVKTDERGNLEWEKTYGGGENDGCYSVRQTSDGGYILAGDTRSFSDDQHDYDMYLVKTDARGNLAWQKTYGGASCDGCYDVEQTADGGYILAGDTESADTNSLDIYLVKTDADGQLQWENSIGGTGWDDCHSVFQTVDNGYVVAGYSDSFGAGDYDFFIAKTDHNGELEWQKTMGGSENDYAYSVQQIDENEYVIAGYSESMTGSKDDIKLVHITAFSARFTQARNF</sequence>
<dbReference type="AlphaFoldDB" id="A0A532UXT4"/>
<feature type="chain" id="PRO_5021818895" description="Bulb-type lectin domain-containing protein" evidence="1">
    <location>
        <begin position="28"/>
        <end position="403"/>
    </location>
</feature>
<organism evidence="2 3">
    <name type="scientific">candidate division LCP-89 bacterium B3_LCP</name>
    <dbReference type="NCBI Taxonomy" id="2012998"/>
    <lineage>
        <taxon>Bacteria</taxon>
        <taxon>Pseudomonadati</taxon>
        <taxon>Bacteria division LCP-89</taxon>
    </lineage>
</organism>
<protein>
    <recommendedName>
        <fullName evidence="4">Bulb-type lectin domain-containing protein</fullName>
    </recommendedName>
</protein>
<evidence type="ECO:0000256" key="1">
    <source>
        <dbReference type="SAM" id="SignalP"/>
    </source>
</evidence>
<accession>A0A532UXT4</accession>
<dbReference type="EMBL" id="NJBN01000007">
    <property type="protein sequence ID" value="TKJ39758.1"/>
    <property type="molecule type" value="Genomic_DNA"/>
</dbReference>
<gene>
    <name evidence="2" type="ORF">CEE37_10800</name>
</gene>